<dbReference type="EMBL" id="MU853418">
    <property type="protein sequence ID" value="KAK4132245.1"/>
    <property type="molecule type" value="Genomic_DNA"/>
</dbReference>
<keyword evidence="10" id="KW-1185">Reference proteome</keyword>
<evidence type="ECO:0000256" key="2">
    <source>
        <dbReference type="ARBA" id="ARBA00022670"/>
    </source>
</evidence>
<evidence type="ECO:0000256" key="3">
    <source>
        <dbReference type="ARBA" id="ARBA00022750"/>
    </source>
</evidence>
<dbReference type="Proteomes" id="UP001304895">
    <property type="component" value="Unassembled WGS sequence"/>
</dbReference>
<dbReference type="FunFam" id="2.40.70.10:FF:000024">
    <property type="entry name" value="Endothiapepsin"/>
    <property type="match status" value="1"/>
</dbReference>
<dbReference type="Gene3D" id="2.40.70.10">
    <property type="entry name" value="Acid Proteases"/>
    <property type="match status" value="2"/>
</dbReference>
<evidence type="ECO:0000256" key="4">
    <source>
        <dbReference type="ARBA" id="ARBA00022801"/>
    </source>
</evidence>
<evidence type="ECO:0000256" key="5">
    <source>
        <dbReference type="PIRSR" id="PIRSR601461-1"/>
    </source>
</evidence>
<keyword evidence="2 6" id="KW-0645">Protease</keyword>
<gene>
    <name evidence="9" type="ORF">BT67DRAFT_463681</name>
</gene>
<comment type="caution">
    <text evidence="9">The sequence shown here is derived from an EMBL/GenBank/DDBJ whole genome shotgun (WGS) entry which is preliminary data.</text>
</comment>
<feature type="active site" evidence="5">
    <location>
        <position position="335"/>
    </location>
</feature>
<name>A0AAN6ZAV0_9PEZI</name>
<feature type="signal peptide" evidence="7">
    <location>
        <begin position="1"/>
        <end position="22"/>
    </location>
</feature>
<accession>A0AAN6ZAV0</accession>
<dbReference type="PRINTS" id="PR00792">
    <property type="entry name" value="PEPSIN"/>
</dbReference>
<proteinExistence type="inferred from homology"/>
<dbReference type="GO" id="GO:0004190">
    <property type="term" value="F:aspartic-type endopeptidase activity"/>
    <property type="evidence" value="ECO:0007669"/>
    <property type="project" value="UniProtKB-KW"/>
</dbReference>
<evidence type="ECO:0000256" key="6">
    <source>
        <dbReference type="RuleBase" id="RU000454"/>
    </source>
</evidence>
<evidence type="ECO:0000259" key="8">
    <source>
        <dbReference type="PROSITE" id="PS51767"/>
    </source>
</evidence>
<dbReference type="PROSITE" id="PS00141">
    <property type="entry name" value="ASP_PROTEASE"/>
    <property type="match status" value="1"/>
</dbReference>
<dbReference type="InterPro" id="IPR034163">
    <property type="entry name" value="Aspergillopepsin-like_cat_dom"/>
</dbReference>
<organism evidence="9 10">
    <name type="scientific">Trichocladium antarcticum</name>
    <dbReference type="NCBI Taxonomy" id="1450529"/>
    <lineage>
        <taxon>Eukaryota</taxon>
        <taxon>Fungi</taxon>
        <taxon>Dikarya</taxon>
        <taxon>Ascomycota</taxon>
        <taxon>Pezizomycotina</taxon>
        <taxon>Sordariomycetes</taxon>
        <taxon>Sordariomycetidae</taxon>
        <taxon>Sordariales</taxon>
        <taxon>Chaetomiaceae</taxon>
        <taxon>Trichocladium</taxon>
    </lineage>
</organism>
<evidence type="ECO:0000313" key="10">
    <source>
        <dbReference type="Proteomes" id="UP001304895"/>
    </source>
</evidence>
<dbReference type="GO" id="GO:0006508">
    <property type="term" value="P:proteolysis"/>
    <property type="evidence" value="ECO:0007669"/>
    <property type="project" value="UniProtKB-KW"/>
</dbReference>
<dbReference type="PANTHER" id="PTHR47966:SF2">
    <property type="entry name" value="ASPERGILLOPEPSIN-1-RELATED"/>
    <property type="match status" value="1"/>
</dbReference>
<keyword evidence="7" id="KW-0732">Signal</keyword>
<dbReference type="InterPro" id="IPR001461">
    <property type="entry name" value="Aspartic_peptidase_A1"/>
</dbReference>
<dbReference type="InterPro" id="IPR033121">
    <property type="entry name" value="PEPTIDASE_A1"/>
</dbReference>
<dbReference type="InterPro" id="IPR001969">
    <property type="entry name" value="Aspartic_peptidase_AS"/>
</dbReference>
<comment type="similarity">
    <text evidence="1 6">Belongs to the peptidase A1 family.</text>
</comment>
<sequence length="452" mass="47985">MKLASVTAVATSLIASATLVAGAPRVVQVQPRDLKVRKIGGSSFKLPQIHNDMFRQHGKGPRALAKIYEKYEVELPSDLVVLLQKIAQELGIGAVAAATHKAPSATSRACSVSAVPQLFDVEYLAPVQIGTPPQTLMLNFDTGSSDLWVFSSETPLRQRGGQDLYQIEDSSTAHRLGNSTWSITYGDGSRSSGNVYLDSVTVGGVNVFNQAIESATKVSSSFTNDAASSGVFGLGFDSINTVSPVKQKTFFSNALESLEMGLFTANLNKAEPGNYNFGFIDPTEFTGPISFVDVNATRGFWEFEATGFSIGGGGNGTGNSTSPMFVPVGHSAIADTGTSLLLIPAPIVQAYFWQVPGAQSSARVGGWVFPCNATLPDLIMHIGTYKAVIPGELINYAPVDTDSFDTATVCYGGVQSSSGFPFAIYGDVFFKAQFTVFDVDEMRLGFAPKPAL</sequence>
<keyword evidence="3 6" id="KW-0064">Aspartyl protease</keyword>
<feature type="domain" description="Peptidase A1" evidence="8">
    <location>
        <begin position="123"/>
        <end position="447"/>
    </location>
</feature>
<dbReference type="PANTHER" id="PTHR47966">
    <property type="entry name" value="BETA-SITE APP-CLEAVING ENZYME, ISOFORM A-RELATED"/>
    <property type="match status" value="1"/>
</dbReference>
<feature type="active site" evidence="5">
    <location>
        <position position="141"/>
    </location>
</feature>
<evidence type="ECO:0000313" key="9">
    <source>
        <dbReference type="EMBL" id="KAK4132245.1"/>
    </source>
</evidence>
<dbReference type="SUPFAM" id="SSF50630">
    <property type="entry name" value="Acid proteases"/>
    <property type="match status" value="1"/>
</dbReference>
<reference evidence="9" key="1">
    <citation type="journal article" date="2023" name="Mol. Phylogenet. Evol.">
        <title>Genome-scale phylogeny and comparative genomics of the fungal order Sordariales.</title>
        <authorList>
            <person name="Hensen N."/>
            <person name="Bonometti L."/>
            <person name="Westerberg I."/>
            <person name="Brannstrom I.O."/>
            <person name="Guillou S."/>
            <person name="Cros-Aarteil S."/>
            <person name="Calhoun S."/>
            <person name="Haridas S."/>
            <person name="Kuo A."/>
            <person name="Mondo S."/>
            <person name="Pangilinan J."/>
            <person name="Riley R."/>
            <person name="LaButti K."/>
            <person name="Andreopoulos B."/>
            <person name="Lipzen A."/>
            <person name="Chen C."/>
            <person name="Yan M."/>
            <person name="Daum C."/>
            <person name="Ng V."/>
            <person name="Clum A."/>
            <person name="Steindorff A."/>
            <person name="Ohm R.A."/>
            <person name="Martin F."/>
            <person name="Silar P."/>
            <person name="Natvig D.O."/>
            <person name="Lalanne C."/>
            <person name="Gautier V."/>
            <person name="Ament-Velasquez S.L."/>
            <person name="Kruys A."/>
            <person name="Hutchinson M.I."/>
            <person name="Powell A.J."/>
            <person name="Barry K."/>
            <person name="Miller A.N."/>
            <person name="Grigoriev I.V."/>
            <person name="Debuchy R."/>
            <person name="Gladieux P."/>
            <person name="Hiltunen Thoren M."/>
            <person name="Johannesson H."/>
        </authorList>
    </citation>
    <scope>NUCLEOTIDE SEQUENCE</scope>
    <source>
        <strain evidence="9">CBS 123565</strain>
    </source>
</reference>
<protein>
    <submittedName>
        <fullName evidence="9">Acid protease</fullName>
    </submittedName>
</protein>
<dbReference type="PROSITE" id="PS51767">
    <property type="entry name" value="PEPTIDASE_A1"/>
    <property type="match status" value="1"/>
</dbReference>
<evidence type="ECO:0000256" key="1">
    <source>
        <dbReference type="ARBA" id="ARBA00007447"/>
    </source>
</evidence>
<reference evidence="9" key="2">
    <citation type="submission" date="2023-05" db="EMBL/GenBank/DDBJ databases">
        <authorList>
            <consortium name="Lawrence Berkeley National Laboratory"/>
            <person name="Steindorff A."/>
            <person name="Hensen N."/>
            <person name="Bonometti L."/>
            <person name="Westerberg I."/>
            <person name="Brannstrom I.O."/>
            <person name="Guillou S."/>
            <person name="Cros-Aarteil S."/>
            <person name="Calhoun S."/>
            <person name="Haridas S."/>
            <person name="Kuo A."/>
            <person name="Mondo S."/>
            <person name="Pangilinan J."/>
            <person name="Riley R."/>
            <person name="Labutti K."/>
            <person name="Andreopoulos B."/>
            <person name="Lipzen A."/>
            <person name="Chen C."/>
            <person name="Yanf M."/>
            <person name="Daum C."/>
            <person name="Ng V."/>
            <person name="Clum A."/>
            <person name="Ohm R."/>
            <person name="Martin F."/>
            <person name="Silar P."/>
            <person name="Natvig D."/>
            <person name="Lalanne C."/>
            <person name="Gautier V."/>
            <person name="Ament-Velasquez S.L."/>
            <person name="Kruys A."/>
            <person name="Hutchinson M.I."/>
            <person name="Powell A.J."/>
            <person name="Barry K."/>
            <person name="Miller A.N."/>
            <person name="Grigoriev I.V."/>
            <person name="Debuchy R."/>
            <person name="Gladieux P."/>
            <person name="Thoren M.H."/>
            <person name="Johannesson H."/>
        </authorList>
    </citation>
    <scope>NUCLEOTIDE SEQUENCE</scope>
    <source>
        <strain evidence="9">CBS 123565</strain>
    </source>
</reference>
<dbReference type="CDD" id="cd06097">
    <property type="entry name" value="Aspergillopepsin_like"/>
    <property type="match status" value="1"/>
</dbReference>
<dbReference type="InterPro" id="IPR021109">
    <property type="entry name" value="Peptidase_aspartic_dom_sf"/>
</dbReference>
<keyword evidence="4 6" id="KW-0378">Hydrolase</keyword>
<feature type="chain" id="PRO_5043019433" evidence="7">
    <location>
        <begin position="23"/>
        <end position="452"/>
    </location>
</feature>
<dbReference type="Pfam" id="PF00026">
    <property type="entry name" value="Asp"/>
    <property type="match status" value="1"/>
</dbReference>
<dbReference type="AlphaFoldDB" id="A0AAN6ZAV0"/>
<dbReference type="FunFam" id="2.40.70.10:FF:000026">
    <property type="entry name" value="Endothiapepsin"/>
    <property type="match status" value="1"/>
</dbReference>
<evidence type="ECO:0000256" key="7">
    <source>
        <dbReference type="SAM" id="SignalP"/>
    </source>
</evidence>